<dbReference type="Pfam" id="PF10126">
    <property type="entry name" value="Nit_Regul_Hom"/>
    <property type="match status" value="1"/>
</dbReference>
<sequence length="111" mass="12548">MKLLIKLFIESKNIGKAINALSEGGISGFYIKEYAGLSPYDWQGFLLSEEPELAINFVKQLSQNTLLINAVVNMDVVPSLKEKIHERLEDEKYTMIMMPVLGMTINNPELD</sequence>
<proteinExistence type="predicted"/>
<dbReference type="AlphaFoldDB" id="A0A8J7RGE6"/>
<dbReference type="InterPro" id="IPR019296">
    <property type="entry name" value="Unchr_N-regulatory-PII-rel"/>
</dbReference>
<dbReference type="SUPFAM" id="SSF54913">
    <property type="entry name" value="GlnB-like"/>
    <property type="match status" value="1"/>
</dbReference>
<dbReference type="Proteomes" id="UP000740329">
    <property type="component" value="Unassembled WGS sequence"/>
</dbReference>
<gene>
    <name evidence="1" type="ORF">J3E07_000453</name>
</gene>
<name>A0A8J7RGE6_METVO</name>
<dbReference type="EMBL" id="JAGGMV010000001">
    <property type="protein sequence ID" value="MBP2201055.1"/>
    <property type="molecule type" value="Genomic_DNA"/>
</dbReference>
<comment type="caution">
    <text evidence="1">The sequence shown here is derived from an EMBL/GenBank/DDBJ whole genome shotgun (WGS) entry which is preliminary data.</text>
</comment>
<organism evidence="1 2">
    <name type="scientific">Methanococcus voltae</name>
    <dbReference type="NCBI Taxonomy" id="2188"/>
    <lineage>
        <taxon>Archaea</taxon>
        <taxon>Methanobacteriati</taxon>
        <taxon>Methanobacteriota</taxon>
        <taxon>Methanomada group</taxon>
        <taxon>Methanococci</taxon>
        <taxon>Methanococcales</taxon>
        <taxon>Methanococcaceae</taxon>
        <taxon>Methanococcus</taxon>
    </lineage>
</organism>
<reference evidence="1" key="1">
    <citation type="submission" date="2021-03" db="EMBL/GenBank/DDBJ databases">
        <title>Genomic Encyclopedia of Type Strains, Phase IV (KMG-V): Genome sequencing to study the core and pangenomes of soil and plant-associated prokaryotes.</title>
        <authorList>
            <person name="Whitman W."/>
        </authorList>
    </citation>
    <scope>NUCLEOTIDE SEQUENCE</scope>
    <source>
        <strain evidence="1">C4</strain>
    </source>
</reference>
<protein>
    <submittedName>
        <fullName evidence="1">Nitrogen regulatory protein PII-like uncharacterized protein</fullName>
    </submittedName>
</protein>
<evidence type="ECO:0000313" key="2">
    <source>
        <dbReference type="Proteomes" id="UP000740329"/>
    </source>
</evidence>
<dbReference type="InterPro" id="IPR011322">
    <property type="entry name" value="N-reg_PII-like_a/b"/>
</dbReference>
<accession>A0A8J7RGE6</accession>
<evidence type="ECO:0000313" key="1">
    <source>
        <dbReference type="EMBL" id="MBP2201055.1"/>
    </source>
</evidence>
<dbReference type="RefSeq" id="WP_209590524.1">
    <property type="nucleotide sequence ID" value="NZ_JAGGMU010000001.1"/>
</dbReference>
<dbReference type="OrthoDB" id="146891at2157"/>